<accession>A0ABN9XQ93</accession>
<proteinExistence type="predicted"/>
<comment type="caution">
    <text evidence="3">The sequence shown here is derived from an EMBL/GenBank/DDBJ whole genome shotgun (WGS) entry which is preliminary data.</text>
</comment>
<protein>
    <recommendedName>
        <fullName evidence="2">Mei2-like C-terminal RNA recognition motif domain-containing protein</fullName>
    </recommendedName>
</protein>
<dbReference type="InterPro" id="IPR007201">
    <property type="entry name" value="Mei2-like_Rrm_C"/>
</dbReference>
<evidence type="ECO:0000259" key="2">
    <source>
        <dbReference type="Pfam" id="PF04059"/>
    </source>
</evidence>
<keyword evidence="4" id="KW-1185">Reference proteome</keyword>
<gene>
    <name evidence="3" type="ORF">PCOR1329_LOCUS78813</name>
</gene>
<evidence type="ECO:0000313" key="3">
    <source>
        <dbReference type="EMBL" id="CAK0902102.1"/>
    </source>
</evidence>
<dbReference type="EMBL" id="CAUYUJ010021022">
    <property type="protein sequence ID" value="CAK0902102.1"/>
    <property type="molecule type" value="Genomic_DNA"/>
</dbReference>
<feature type="region of interest" description="Disordered" evidence="1">
    <location>
        <begin position="221"/>
        <end position="240"/>
    </location>
</feature>
<feature type="region of interest" description="Disordered" evidence="1">
    <location>
        <begin position="171"/>
        <end position="207"/>
    </location>
</feature>
<reference evidence="3" key="1">
    <citation type="submission" date="2023-10" db="EMBL/GenBank/DDBJ databases">
        <authorList>
            <person name="Chen Y."/>
            <person name="Shah S."/>
            <person name="Dougan E. K."/>
            <person name="Thang M."/>
            <person name="Chan C."/>
        </authorList>
    </citation>
    <scope>NUCLEOTIDE SEQUENCE [LARGE SCALE GENOMIC DNA]</scope>
</reference>
<dbReference type="Proteomes" id="UP001189429">
    <property type="component" value="Unassembled WGS sequence"/>
</dbReference>
<dbReference type="SUPFAM" id="SSF54928">
    <property type="entry name" value="RNA-binding domain, RBD"/>
    <property type="match status" value="1"/>
</dbReference>
<sequence length="439" mass="46754">MAGGTVLGMIDFPITTLMLRSVPRRCTQEQLLTEIQDAVGSMADFNFLFLPWDSRHNCNAGFAFLNFCDADGAKRCREVLSEYHFRMTSQQCRVFPAHIQGLESNLIHLAECRHGKGMPVVIWQGKRLRFPQFAAALHQFTDAPVGHGLPSQPCGSASPLFWSNTALPQERAPRLEAVTTRRPPASTEGTTAPGPVAQAPALGKGSAEEKVVSEAVTGRPKYMSKGSLPERCGSSGSRAPEGDVGMHDEFDLLLAAVALAKRVAAARGERRPELLHMPPSSAPLLEMRLASQDRRAALRDPPSSPPLAFASWDRLKPPPGLELPPSLQLDAPLEPAARPAAPARRPAPACPAVCGAPVVARAFAAPPAAARESAGGVVGGVASEGRARPPTAAASGPRVLRLGKDLHSRVFEKFFERCQRPLGRSLTVASVPSPAGRSA</sequence>
<dbReference type="Gene3D" id="3.30.70.330">
    <property type="match status" value="1"/>
</dbReference>
<evidence type="ECO:0000256" key="1">
    <source>
        <dbReference type="SAM" id="MobiDB-lite"/>
    </source>
</evidence>
<feature type="region of interest" description="Disordered" evidence="1">
    <location>
        <begin position="293"/>
        <end position="328"/>
    </location>
</feature>
<organism evidence="3 4">
    <name type="scientific">Prorocentrum cordatum</name>
    <dbReference type="NCBI Taxonomy" id="2364126"/>
    <lineage>
        <taxon>Eukaryota</taxon>
        <taxon>Sar</taxon>
        <taxon>Alveolata</taxon>
        <taxon>Dinophyceae</taxon>
        <taxon>Prorocentrales</taxon>
        <taxon>Prorocentraceae</taxon>
        <taxon>Prorocentrum</taxon>
    </lineage>
</organism>
<dbReference type="InterPro" id="IPR035979">
    <property type="entry name" value="RBD_domain_sf"/>
</dbReference>
<dbReference type="InterPro" id="IPR012677">
    <property type="entry name" value="Nucleotide-bd_a/b_plait_sf"/>
</dbReference>
<feature type="domain" description="Mei2-like C-terminal RNA recognition motif" evidence="2">
    <location>
        <begin position="15"/>
        <end position="71"/>
    </location>
</feature>
<name>A0ABN9XQ93_9DINO</name>
<evidence type="ECO:0000313" key="4">
    <source>
        <dbReference type="Proteomes" id="UP001189429"/>
    </source>
</evidence>
<dbReference type="Pfam" id="PF04059">
    <property type="entry name" value="RRM_2"/>
    <property type="match status" value="1"/>
</dbReference>